<reference evidence="2 3" key="1">
    <citation type="submission" date="2022-09" db="EMBL/GenBank/DDBJ databases">
        <title>Complete genome sequence of Janibacter terrae strain COS04-44, PCL-degrading bacteria isolated from oil spilled coast.</title>
        <authorList>
            <person name="Park H."/>
            <person name="Kim J.Y."/>
            <person name="An S.H."/>
            <person name="Lee C.M."/>
            <person name="Weon H.-Y."/>
        </authorList>
    </citation>
    <scope>NUCLEOTIDE SEQUENCE [LARGE SCALE GENOMIC DNA]</scope>
    <source>
        <strain evidence="2 3">COS04-44</strain>
    </source>
</reference>
<accession>A0ABZ2FAH7</accession>
<evidence type="ECO:0000313" key="2">
    <source>
        <dbReference type="EMBL" id="WWF03735.1"/>
    </source>
</evidence>
<dbReference type="PROSITE" id="PS51257">
    <property type="entry name" value="PROKAR_LIPOPROTEIN"/>
    <property type="match status" value="1"/>
</dbReference>
<proteinExistence type="predicted"/>
<dbReference type="Proteomes" id="UP001381003">
    <property type="component" value="Chromosome"/>
</dbReference>
<evidence type="ECO:0000256" key="1">
    <source>
        <dbReference type="SAM" id="SignalP"/>
    </source>
</evidence>
<dbReference type="EMBL" id="CP104874">
    <property type="protein sequence ID" value="WWF03735.1"/>
    <property type="molecule type" value="Genomic_DNA"/>
</dbReference>
<keyword evidence="3" id="KW-1185">Reference proteome</keyword>
<name>A0ABZ2FAH7_9MICO</name>
<dbReference type="RefSeq" id="WP_338537398.1">
    <property type="nucleotide sequence ID" value="NZ_CP104874.1"/>
</dbReference>
<sequence length="135" mass="13958">MRVAAVILVSSSLLGACSFFGGDDNPVPEGDAWRTEVVEAIATTPGVTSTEITVHDVDAGTGYTGPLVRGAFSVTGDTGAVVDDALRRASDVLGEESAGVRIKLSVTGEDGRPRRLDELGYPGVRDGGSLWEATH</sequence>
<feature type="signal peptide" evidence="1">
    <location>
        <begin position="1"/>
        <end position="21"/>
    </location>
</feature>
<keyword evidence="1" id="KW-0732">Signal</keyword>
<protein>
    <submittedName>
        <fullName evidence="2">Uncharacterized protein</fullName>
    </submittedName>
</protein>
<evidence type="ECO:0000313" key="3">
    <source>
        <dbReference type="Proteomes" id="UP001381003"/>
    </source>
</evidence>
<feature type="chain" id="PRO_5045702859" evidence="1">
    <location>
        <begin position="22"/>
        <end position="135"/>
    </location>
</feature>
<gene>
    <name evidence="2" type="ORF">N5P18_08415</name>
</gene>
<organism evidence="2 3">
    <name type="scientific">Janibacter terrae</name>
    <dbReference type="NCBI Taxonomy" id="103817"/>
    <lineage>
        <taxon>Bacteria</taxon>
        <taxon>Bacillati</taxon>
        <taxon>Actinomycetota</taxon>
        <taxon>Actinomycetes</taxon>
        <taxon>Micrococcales</taxon>
        <taxon>Intrasporangiaceae</taxon>
        <taxon>Janibacter</taxon>
    </lineage>
</organism>